<dbReference type="PROSITE" id="PS50262">
    <property type="entry name" value="G_PROTEIN_RECEP_F1_2"/>
    <property type="match status" value="1"/>
</dbReference>
<evidence type="ECO:0000256" key="6">
    <source>
        <dbReference type="ARBA" id="ARBA00023136"/>
    </source>
</evidence>
<dbReference type="InterPro" id="IPR017452">
    <property type="entry name" value="GPCR_Rhodpsn_7TM"/>
</dbReference>
<keyword evidence="4 11" id="KW-1133">Transmembrane helix</keyword>
<dbReference type="Proteomes" id="UP000265200">
    <property type="component" value="Chromosome 13"/>
</dbReference>
<dbReference type="PANTHER" id="PTHR24233:SF10">
    <property type="entry name" value="P2Y PURINOCEPTOR 13"/>
    <property type="match status" value="1"/>
</dbReference>
<reference evidence="13" key="3">
    <citation type="submission" date="2025-08" db="UniProtKB">
        <authorList>
            <consortium name="Ensembl"/>
        </authorList>
    </citation>
    <scope>IDENTIFICATION</scope>
    <source>
        <strain evidence="13">HSOK</strain>
    </source>
</reference>
<dbReference type="PRINTS" id="PR00237">
    <property type="entry name" value="GPCRRHODOPSN"/>
</dbReference>
<keyword evidence="2" id="KW-1003">Cell membrane</keyword>
<evidence type="ECO:0000256" key="7">
    <source>
        <dbReference type="ARBA" id="ARBA00023157"/>
    </source>
</evidence>
<dbReference type="GO" id="GO:0045028">
    <property type="term" value="F:G protein-coupled purinergic nucleotide receptor activity"/>
    <property type="evidence" value="ECO:0007669"/>
    <property type="project" value="InterPro"/>
</dbReference>
<dbReference type="InterPro" id="IPR000276">
    <property type="entry name" value="GPCR_Rhodpsn"/>
</dbReference>
<feature type="transmembrane region" description="Helical" evidence="11">
    <location>
        <begin position="132"/>
        <end position="153"/>
    </location>
</feature>
<keyword evidence="8 10" id="KW-0675">Receptor</keyword>
<evidence type="ECO:0000256" key="1">
    <source>
        <dbReference type="ARBA" id="ARBA00004651"/>
    </source>
</evidence>
<comment type="similarity">
    <text evidence="10">Belongs to the G-protein coupled receptor 1 family.</text>
</comment>
<dbReference type="InterPro" id="IPR008109">
    <property type="entry name" value="P2Y13_rcpt"/>
</dbReference>
<evidence type="ECO:0000256" key="8">
    <source>
        <dbReference type="ARBA" id="ARBA00023170"/>
    </source>
</evidence>
<keyword evidence="5 10" id="KW-0297">G-protein coupled receptor</keyword>
<evidence type="ECO:0000256" key="10">
    <source>
        <dbReference type="RuleBase" id="RU000688"/>
    </source>
</evidence>
<keyword evidence="6 11" id="KW-0472">Membrane</keyword>
<feature type="domain" description="G-protein coupled receptors family 1 profile" evidence="12">
    <location>
        <begin position="75"/>
        <end position="334"/>
    </location>
</feature>
<dbReference type="AlphaFoldDB" id="A0A3P9HE76"/>
<dbReference type="SUPFAM" id="SSF81321">
    <property type="entry name" value="Family A G protein-coupled receptor-like"/>
    <property type="match status" value="1"/>
</dbReference>
<keyword evidence="9 10" id="KW-0807">Transducer</keyword>
<reference evidence="13" key="4">
    <citation type="submission" date="2025-09" db="UniProtKB">
        <authorList>
            <consortium name="Ensembl"/>
        </authorList>
    </citation>
    <scope>IDENTIFICATION</scope>
    <source>
        <strain evidence="13">HSOK</strain>
    </source>
</reference>
<reference key="1">
    <citation type="journal article" date="2007" name="Nature">
        <title>The medaka draft genome and insights into vertebrate genome evolution.</title>
        <authorList>
            <person name="Kasahara M."/>
            <person name="Naruse K."/>
            <person name="Sasaki S."/>
            <person name="Nakatani Y."/>
            <person name="Qu W."/>
            <person name="Ahsan B."/>
            <person name="Yamada T."/>
            <person name="Nagayasu Y."/>
            <person name="Doi K."/>
            <person name="Kasai Y."/>
            <person name="Jindo T."/>
            <person name="Kobayashi D."/>
            <person name="Shimada A."/>
            <person name="Toyoda A."/>
            <person name="Kuroki Y."/>
            <person name="Fujiyama A."/>
            <person name="Sasaki T."/>
            <person name="Shimizu A."/>
            <person name="Asakawa S."/>
            <person name="Shimizu N."/>
            <person name="Hashimoto S."/>
            <person name="Yang J."/>
            <person name="Lee Y."/>
            <person name="Matsushima K."/>
            <person name="Sugano S."/>
            <person name="Sakaizumi M."/>
            <person name="Narita T."/>
            <person name="Ohishi K."/>
            <person name="Haga S."/>
            <person name="Ohta F."/>
            <person name="Nomoto H."/>
            <person name="Nogata K."/>
            <person name="Morishita T."/>
            <person name="Endo T."/>
            <person name="Shin-I T."/>
            <person name="Takeda H."/>
            <person name="Morishita S."/>
            <person name="Kohara Y."/>
        </authorList>
    </citation>
    <scope>NUCLEOTIDE SEQUENCE [LARGE SCALE GENOMIC DNA]</scope>
    <source>
        <strain>Hd-rR</strain>
    </source>
</reference>
<evidence type="ECO:0000256" key="9">
    <source>
        <dbReference type="ARBA" id="ARBA00023224"/>
    </source>
</evidence>
<evidence type="ECO:0000313" key="13">
    <source>
        <dbReference type="Ensembl" id="ENSORLP00015006072.1"/>
    </source>
</evidence>
<evidence type="ECO:0000256" key="2">
    <source>
        <dbReference type="ARBA" id="ARBA00022475"/>
    </source>
</evidence>
<feature type="transmembrane region" description="Helical" evidence="11">
    <location>
        <begin position="271"/>
        <end position="288"/>
    </location>
</feature>
<keyword evidence="3 10" id="KW-0812">Transmembrane</keyword>
<dbReference type="GO" id="GO:0005886">
    <property type="term" value="C:plasma membrane"/>
    <property type="evidence" value="ECO:0007669"/>
    <property type="project" value="UniProtKB-SubCell"/>
</dbReference>
<evidence type="ECO:0000256" key="4">
    <source>
        <dbReference type="ARBA" id="ARBA00022989"/>
    </source>
</evidence>
<protein>
    <submittedName>
        <fullName evidence="13">Purinergic receptor P2Y13</fullName>
    </submittedName>
</protein>
<feature type="transmembrane region" description="Helical" evidence="11">
    <location>
        <begin position="174"/>
        <end position="194"/>
    </location>
</feature>
<dbReference type="PRINTS" id="PR01735">
    <property type="entry name" value="P2Y13PRNCPTR"/>
</dbReference>
<reference evidence="13 14" key="2">
    <citation type="submission" date="2017-04" db="EMBL/GenBank/DDBJ databases">
        <title>CpG methylation of centromeres and impact of large insertions on vertebrate speciation.</title>
        <authorList>
            <person name="Ichikawa K."/>
            <person name="Yoshimura J."/>
            <person name="Morishita S."/>
        </authorList>
    </citation>
    <scope>NUCLEOTIDE SEQUENCE</scope>
    <source>
        <strain evidence="13 14">HSOK</strain>
    </source>
</reference>
<feature type="transmembrane region" description="Helical" evidence="11">
    <location>
        <begin position="229"/>
        <end position="250"/>
    </location>
</feature>
<comment type="subcellular location">
    <subcellularLocation>
        <location evidence="1">Cell membrane</location>
        <topology evidence="1">Multi-pass membrane protein</topology>
    </subcellularLocation>
</comment>
<keyword evidence="7" id="KW-1015">Disulfide bond</keyword>
<proteinExistence type="inferred from homology"/>
<name>A0A3P9HE76_ORYLA</name>
<evidence type="ECO:0000256" key="5">
    <source>
        <dbReference type="ARBA" id="ARBA00023040"/>
    </source>
</evidence>
<evidence type="ECO:0000256" key="3">
    <source>
        <dbReference type="ARBA" id="ARBA00022692"/>
    </source>
</evidence>
<evidence type="ECO:0000259" key="12">
    <source>
        <dbReference type="PROSITE" id="PS50262"/>
    </source>
</evidence>
<feature type="transmembrane region" description="Helical" evidence="11">
    <location>
        <begin position="59"/>
        <end position="82"/>
    </location>
</feature>
<dbReference type="Ensembl" id="ENSORLT00015004850.1">
    <property type="protein sequence ID" value="ENSORLP00015006072.1"/>
    <property type="gene ID" value="ENSORLG00015006882.1"/>
</dbReference>
<dbReference type="Gene3D" id="1.20.1070.10">
    <property type="entry name" value="Rhodopsin 7-helix transmembrane proteins"/>
    <property type="match status" value="1"/>
</dbReference>
<feature type="transmembrane region" description="Helical" evidence="11">
    <location>
        <begin position="94"/>
        <end position="112"/>
    </location>
</feature>
<dbReference type="PANTHER" id="PTHR24233">
    <property type="entry name" value="P2Y PURINOCEPTOR-RELATED G-PROTEIN COUPLED RECEPTOR"/>
    <property type="match status" value="1"/>
</dbReference>
<organism evidence="13 14">
    <name type="scientific">Oryzias latipes</name>
    <name type="common">Japanese rice fish</name>
    <name type="synonym">Japanese killifish</name>
    <dbReference type="NCBI Taxonomy" id="8090"/>
    <lineage>
        <taxon>Eukaryota</taxon>
        <taxon>Metazoa</taxon>
        <taxon>Chordata</taxon>
        <taxon>Craniata</taxon>
        <taxon>Vertebrata</taxon>
        <taxon>Euteleostomi</taxon>
        <taxon>Actinopterygii</taxon>
        <taxon>Neopterygii</taxon>
        <taxon>Teleostei</taxon>
        <taxon>Neoteleostei</taxon>
        <taxon>Acanthomorphata</taxon>
        <taxon>Ovalentaria</taxon>
        <taxon>Atherinomorphae</taxon>
        <taxon>Beloniformes</taxon>
        <taxon>Adrianichthyidae</taxon>
        <taxon>Oryziinae</taxon>
        <taxon>Oryzias</taxon>
    </lineage>
</organism>
<sequence>MPTIKVSENKNKIHIVKCFDSKAGYLAENVCFLSSGVVNQSLQVSYNESTCKLSSYSPYLVPALFFMTFPIALFLNTMAALVSLHLKSTSTFVVYLKNLIVADIVLTIMIPVKIAGDLPGTWEVLSIPTCRFFSVIFYNTQYTCIALLGFISLDRFFKIMMPRTRFAQNMTVSKVIAGSVWVIMFGVTGLPNIILTNKTVPNAQINGCMVLKSPAGIRFHEKTTLFLNVFFWIVSVTIAVCYICIVNKVIQSYRNSGSNNSQGKQKIKLRVFLVIIVFFVSFGPYHIVRIPYTFQQVSTSSTTTCSQIDIQIKLAKELTHWLATTNICMDPLLYVFLCREFKEQLMALMKKITHRI</sequence>
<dbReference type="PROSITE" id="PS00237">
    <property type="entry name" value="G_PROTEIN_RECEP_F1_1"/>
    <property type="match status" value="1"/>
</dbReference>
<evidence type="ECO:0000313" key="14">
    <source>
        <dbReference type="Proteomes" id="UP000265200"/>
    </source>
</evidence>
<evidence type="ECO:0000256" key="11">
    <source>
        <dbReference type="SAM" id="Phobius"/>
    </source>
</evidence>
<accession>A0A3P9HE76</accession>
<dbReference type="Pfam" id="PF00001">
    <property type="entry name" value="7tm_1"/>
    <property type="match status" value="1"/>
</dbReference>